<dbReference type="EMBL" id="CP000471">
    <property type="protein sequence ID" value="ABK45876.1"/>
    <property type="molecule type" value="Genomic_DNA"/>
</dbReference>
<keyword evidence="3 9" id="KW-0489">Methyltransferase</keyword>
<feature type="active site" evidence="6">
    <location>
        <position position="178"/>
    </location>
</feature>
<dbReference type="GO" id="GO:0032259">
    <property type="term" value="P:methylation"/>
    <property type="evidence" value="ECO:0007669"/>
    <property type="project" value="UniProtKB-KW"/>
</dbReference>
<dbReference type="Pfam" id="PF03705">
    <property type="entry name" value="CheR_N"/>
    <property type="match status" value="1"/>
</dbReference>
<dbReference type="Gene3D" id="3.40.50.150">
    <property type="entry name" value="Vaccinia Virus protein VP39"/>
    <property type="match status" value="1"/>
</dbReference>
<dbReference type="AlphaFoldDB" id="A0LD33"/>
<feature type="active site" evidence="6">
    <location>
        <position position="58"/>
    </location>
</feature>
<keyword evidence="10" id="KW-1185">Reference proteome</keyword>
<dbReference type="InterPro" id="IPR000780">
    <property type="entry name" value="CheR_MeTrfase"/>
</dbReference>
<evidence type="ECO:0000256" key="1">
    <source>
        <dbReference type="ARBA" id="ARBA00001541"/>
    </source>
</evidence>
<feature type="active site" evidence="6">
    <location>
        <position position="85"/>
    </location>
</feature>
<dbReference type="EC" id="2.1.1.80" evidence="2"/>
<dbReference type="GO" id="GO:0000156">
    <property type="term" value="F:phosphorelay response regulator activity"/>
    <property type="evidence" value="ECO:0007669"/>
    <property type="project" value="InterPro"/>
</dbReference>
<dbReference type="InterPro" id="IPR022641">
    <property type="entry name" value="CheR_N"/>
</dbReference>
<dbReference type="KEGG" id="mgm:Mmc1_3390"/>
<dbReference type="STRING" id="156889.Mmc1_3390"/>
<dbReference type="GO" id="GO:0008983">
    <property type="term" value="F:protein-glutamate O-methyltransferase activity"/>
    <property type="evidence" value="ECO:0007669"/>
    <property type="project" value="UniProtKB-EC"/>
</dbReference>
<dbReference type="Gene3D" id="3.40.50.180">
    <property type="entry name" value="Methylesterase CheB, C-terminal domain"/>
    <property type="match status" value="1"/>
</dbReference>
<proteinExistence type="predicted"/>
<evidence type="ECO:0000259" key="8">
    <source>
        <dbReference type="PROSITE" id="PS50123"/>
    </source>
</evidence>
<evidence type="ECO:0000259" key="7">
    <source>
        <dbReference type="PROSITE" id="PS50122"/>
    </source>
</evidence>
<dbReference type="eggNOG" id="COG2201">
    <property type="taxonomic scope" value="Bacteria"/>
</dbReference>
<dbReference type="HOGENOM" id="CLU_033129_0_0_5"/>
<feature type="domain" description="CheB-type methylesterase" evidence="7">
    <location>
        <begin position="48"/>
        <end position="236"/>
    </location>
</feature>
<reference evidence="9 10" key="2">
    <citation type="journal article" date="2012" name="Int. J. Syst. Evol. Microbiol.">
        <title>Magnetococcus marinus gen. nov., sp. nov., a marine, magnetotactic bacterium that represents a novel lineage (Magnetococcaceae fam. nov.; Magnetococcales ord. nov.) at the base of the Alphaproteobacteria.</title>
        <authorList>
            <person name="Bazylinski D.A."/>
            <person name="Williams T.J."/>
            <person name="Lefevre C.T."/>
            <person name="Berg R.J."/>
            <person name="Zhang C.L."/>
            <person name="Bowser S.S."/>
            <person name="Dean A.J."/>
            <person name="Beveridge T.J."/>
        </authorList>
    </citation>
    <scope>NUCLEOTIDE SEQUENCE [LARGE SCALE GENOMIC DNA]</scope>
    <source>
        <strain evidence="10">ATCC BAA-1437 / JCM 17883 / MC-1</strain>
    </source>
</reference>
<dbReference type="SUPFAM" id="SSF47757">
    <property type="entry name" value="Chemotaxis receptor methyltransferase CheR, N-terminal domain"/>
    <property type="match status" value="1"/>
</dbReference>
<gene>
    <name evidence="9" type="ordered locus">Mmc1_3390</name>
</gene>
<dbReference type="PRINTS" id="PR00996">
    <property type="entry name" value="CHERMTFRASE"/>
</dbReference>
<evidence type="ECO:0000256" key="2">
    <source>
        <dbReference type="ARBA" id="ARBA00012534"/>
    </source>
</evidence>
<dbReference type="SMART" id="SM00138">
    <property type="entry name" value="MeTrc"/>
    <property type="match status" value="1"/>
</dbReference>
<sequence length="617" mass="69131">MVDLFLTHEAQGSWSCHPLLMLEERRDMSSNETTPPRTKLMDPVIANPPTHYIGIGASAGGLEAIQAFFSHMPANSGAAFIVVQHLSPDYKSLMVELLSKQTNMEVTRITDGMPVEANTVYLIPPKKNVKIFHGRLILTDQTHNNIGINLPIDIFFVSLAEDQGRKAVGIILSGAGSDGTRGVKSIKEKGGMVMVQEEATAKFDSMPKSAIATNLPDFILPPDEMPSQLLAFVKHPYATRELMTDKLAEKGTGLTRIFALLRENSSIDFTFYKPSTVMRRIERRMTINQYEDLDDYVHFLEANPREQTVLFRELLIGVTSFFRDADAYQILQESIIPELVKNNTGKQIRVWASACSSGEEAYSLAILFMEAMQKSEAAVDIKIFATDVDQDAIFRASQGAYPESIVADVPAPLLNKYFMHKGDNYHIIRQVREMVVFAQHNIIKDPPFTNINFVSCRNMLIYFQPVLQQKVLEGFNFSLATDGILFLGSSETPGEMDSFFNTLHAKWKIYRSKGIRKVASANRPLSQYEPKHWVGGRAGGRLETTTTGRYLEEERILSRFVQTISGNYLPFAVVVNDNLQLVQVLGDTLDYMRIPFGSPITDISKMVADDLYIPVST</sequence>
<dbReference type="InterPro" id="IPR029063">
    <property type="entry name" value="SAM-dependent_MTases_sf"/>
</dbReference>
<dbReference type="Proteomes" id="UP000002586">
    <property type="component" value="Chromosome"/>
</dbReference>
<dbReference type="Pfam" id="PF01339">
    <property type="entry name" value="CheB_methylest"/>
    <property type="match status" value="1"/>
</dbReference>
<dbReference type="InterPro" id="IPR035909">
    <property type="entry name" value="CheB_C"/>
</dbReference>
<dbReference type="InterPro" id="IPR022642">
    <property type="entry name" value="CheR_C"/>
</dbReference>
<dbReference type="InterPro" id="IPR050903">
    <property type="entry name" value="Bact_Chemotaxis_MeTrfase"/>
</dbReference>
<evidence type="ECO:0000256" key="4">
    <source>
        <dbReference type="ARBA" id="ARBA00022679"/>
    </source>
</evidence>
<dbReference type="CDD" id="cd16434">
    <property type="entry name" value="CheB-CheR_fusion"/>
    <property type="match status" value="1"/>
</dbReference>
<dbReference type="PROSITE" id="PS50122">
    <property type="entry name" value="CHEB"/>
    <property type="match status" value="1"/>
</dbReference>
<evidence type="ECO:0000313" key="10">
    <source>
        <dbReference type="Proteomes" id="UP000002586"/>
    </source>
</evidence>
<dbReference type="Gene3D" id="1.10.155.10">
    <property type="entry name" value="Chemotaxis receptor methyltransferase CheR, N-terminal domain"/>
    <property type="match status" value="1"/>
</dbReference>
<reference evidence="10" key="1">
    <citation type="journal article" date="2009" name="Appl. Environ. Microbiol.">
        <title>Complete genome sequence of the chemolithoautotrophic marine magnetotactic coccus strain MC-1.</title>
        <authorList>
            <person name="Schubbe S."/>
            <person name="Williams T.J."/>
            <person name="Xie G."/>
            <person name="Kiss H.E."/>
            <person name="Brettin T.S."/>
            <person name="Martinez D."/>
            <person name="Ross C.A."/>
            <person name="Schuler D."/>
            <person name="Cox B.L."/>
            <person name="Nealson K.H."/>
            <person name="Bazylinski D.A."/>
        </authorList>
    </citation>
    <scope>NUCLEOTIDE SEQUENCE [LARGE SCALE GENOMIC DNA]</scope>
    <source>
        <strain evidence="10">ATCC BAA-1437 / JCM 17883 / MC-1</strain>
    </source>
</reference>
<dbReference type="InterPro" id="IPR036804">
    <property type="entry name" value="CheR_N_sf"/>
</dbReference>
<comment type="catalytic activity">
    <reaction evidence="1">
        <text>L-glutamyl-[protein] + S-adenosyl-L-methionine = [protein]-L-glutamate 5-O-methyl ester + S-adenosyl-L-homocysteine</text>
        <dbReference type="Rhea" id="RHEA:24452"/>
        <dbReference type="Rhea" id="RHEA-COMP:10208"/>
        <dbReference type="Rhea" id="RHEA-COMP:10311"/>
        <dbReference type="ChEBI" id="CHEBI:29973"/>
        <dbReference type="ChEBI" id="CHEBI:57856"/>
        <dbReference type="ChEBI" id="CHEBI:59789"/>
        <dbReference type="ChEBI" id="CHEBI:82795"/>
        <dbReference type="EC" id="2.1.1.80"/>
    </reaction>
</comment>
<evidence type="ECO:0000256" key="3">
    <source>
        <dbReference type="ARBA" id="ARBA00022603"/>
    </source>
</evidence>
<dbReference type="eggNOG" id="COG1352">
    <property type="taxonomic scope" value="Bacteria"/>
</dbReference>
<protein>
    <recommendedName>
        <fullName evidence="2">protein-glutamate O-methyltransferase</fullName>
        <ecNumber evidence="2">2.1.1.80</ecNumber>
    </recommendedName>
</protein>
<keyword evidence="6" id="KW-0145">Chemotaxis</keyword>
<dbReference type="GO" id="GO:0006935">
    <property type="term" value="P:chemotaxis"/>
    <property type="evidence" value="ECO:0007669"/>
    <property type="project" value="UniProtKB-UniRule"/>
</dbReference>
<feature type="domain" description="CheR-type methyltransferase" evidence="8">
    <location>
        <begin position="242"/>
        <end position="492"/>
    </location>
</feature>
<dbReference type="InterPro" id="IPR000673">
    <property type="entry name" value="Sig_transdc_resp-reg_Me-estase"/>
</dbReference>
<dbReference type="Pfam" id="PF01739">
    <property type="entry name" value="CheR"/>
    <property type="match status" value="1"/>
</dbReference>
<dbReference type="SUPFAM" id="SSF53335">
    <property type="entry name" value="S-adenosyl-L-methionine-dependent methyltransferases"/>
    <property type="match status" value="1"/>
</dbReference>
<evidence type="ECO:0000256" key="5">
    <source>
        <dbReference type="ARBA" id="ARBA00022691"/>
    </source>
</evidence>
<accession>A0LD33</accession>
<dbReference type="GO" id="GO:0005737">
    <property type="term" value="C:cytoplasm"/>
    <property type="evidence" value="ECO:0007669"/>
    <property type="project" value="InterPro"/>
</dbReference>
<dbReference type="PROSITE" id="PS50123">
    <property type="entry name" value="CHER"/>
    <property type="match status" value="1"/>
</dbReference>
<organism evidence="9 10">
    <name type="scientific">Magnetococcus marinus (strain ATCC BAA-1437 / JCM 17883 / MC-1)</name>
    <dbReference type="NCBI Taxonomy" id="156889"/>
    <lineage>
        <taxon>Bacteria</taxon>
        <taxon>Pseudomonadati</taxon>
        <taxon>Pseudomonadota</taxon>
        <taxon>Magnetococcia</taxon>
        <taxon>Magnetococcales</taxon>
        <taxon>Magnetococcaceae</taxon>
        <taxon>Magnetococcus</taxon>
    </lineage>
</organism>
<keyword evidence="6 9" id="KW-0378">Hydrolase</keyword>
<dbReference type="PANTHER" id="PTHR24422:SF27">
    <property type="entry name" value="PROTEIN-GLUTAMATE O-METHYLTRANSFERASE"/>
    <property type="match status" value="1"/>
</dbReference>
<dbReference type="SUPFAM" id="SSF52738">
    <property type="entry name" value="Methylesterase CheB, C-terminal domain"/>
    <property type="match status" value="1"/>
</dbReference>
<name>A0LD33_MAGMM</name>
<keyword evidence="5" id="KW-0949">S-adenosyl-L-methionine</keyword>
<keyword evidence="4 9" id="KW-0808">Transferase</keyword>
<dbReference type="GO" id="GO:0008984">
    <property type="term" value="F:protein-glutamate methylesterase activity"/>
    <property type="evidence" value="ECO:0007669"/>
    <property type="project" value="InterPro"/>
</dbReference>
<evidence type="ECO:0000256" key="6">
    <source>
        <dbReference type="PROSITE-ProRule" id="PRU00050"/>
    </source>
</evidence>
<dbReference type="PANTHER" id="PTHR24422">
    <property type="entry name" value="CHEMOTAXIS PROTEIN METHYLTRANSFERASE"/>
    <property type="match status" value="1"/>
</dbReference>
<evidence type="ECO:0000313" key="9">
    <source>
        <dbReference type="EMBL" id="ABK45876.1"/>
    </source>
</evidence>